<dbReference type="Proteomes" id="UP001153954">
    <property type="component" value="Unassembled WGS sequence"/>
</dbReference>
<dbReference type="AlphaFoldDB" id="A0AAU9U0H5"/>
<evidence type="ECO:0000313" key="1">
    <source>
        <dbReference type="EMBL" id="CAH2091275.1"/>
    </source>
</evidence>
<gene>
    <name evidence="1" type="ORF">EEDITHA_LOCUS7152</name>
</gene>
<sequence length="570" mass="67135">MINTDWPRILSNKSLKKCKQNSSLPLTKIKNKKDISNASAEKVVPPREEFLPVKDLKKVENLLPLTLYSKKQNKNRFKHRLNISIYKKYKIISADLRNRLHVEDPINELIAVNDIDKDFYSGVDGRPVRFRIPVFKSLKESLNKLLHIKQEIGIKKDCSLQIDTNYRNEMRVFEFAVKRLSDQVKSFDTFISESHHKSMTILSKSEKLRNQVELQLQELQSVAIEKFTIMSKLIGLEYKYGLQQKYGRFLYYLSPPSWRLRNRDFARSCEIEAKGFDFINSNEDDNFAVIFERLQHICYGVPIKPALYFTRPRDLMDVFDAMETQQLHYYTHVHHVAPYTKILKDGIITLKDIINQDSASVVSSIKRFEDFLLFSERKCAHLEEKFFKILYGLFYKCVAATDVLKLTVHLQFCYERVLQEKPLNMDLRTIAKSLEFVYMDLSKKLDSIKSDAVRRAVIKCMDIEKLQIRRANKAATELRLFHRLERELLRSFGFCTDNRYKPIKHKKDESKNSNKAKHIENNVQKKKSLTEAELEYLILFTDWTENEDPSTFLESLNLNDKNNEKDHDVI</sequence>
<dbReference type="PANTHER" id="PTHR21683:SF3">
    <property type="entry name" value="CILIA AND FLAGELLA ASSOCIATED PROTEIN 100"/>
    <property type="match status" value="1"/>
</dbReference>
<keyword evidence="2" id="KW-1185">Reference proteome</keyword>
<dbReference type="EMBL" id="CAKOGL010000010">
    <property type="protein sequence ID" value="CAH2091275.1"/>
    <property type="molecule type" value="Genomic_DNA"/>
</dbReference>
<dbReference type="InterPro" id="IPR051147">
    <property type="entry name" value="CFAP_domain-containing"/>
</dbReference>
<protein>
    <submittedName>
        <fullName evidence="1">Uncharacterized protein</fullName>
    </submittedName>
</protein>
<evidence type="ECO:0000313" key="2">
    <source>
        <dbReference type="Proteomes" id="UP001153954"/>
    </source>
</evidence>
<name>A0AAU9U0H5_EUPED</name>
<organism evidence="1 2">
    <name type="scientific">Euphydryas editha</name>
    <name type="common">Edith's checkerspot</name>
    <dbReference type="NCBI Taxonomy" id="104508"/>
    <lineage>
        <taxon>Eukaryota</taxon>
        <taxon>Metazoa</taxon>
        <taxon>Ecdysozoa</taxon>
        <taxon>Arthropoda</taxon>
        <taxon>Hexapoda</taxon>
        <taxon>Insecta</taxon>
        <taxon>Pterygota</taxon>
        <taxon>Neoptera</taxon>
        <taxon>Endopterygota</taxon>
        <taxon>Lepidoptera</taxon>
        <taxon>Glossata</taxon>
        <taxon>Ditrysia</taxon>
        <taxon>Papilionoidea</taxon>
        <taxon>Nymphalidae</taxon>
        <taxon>Nymphalinae</taxon>
        <taxon>Euphydryas</taxon>
    </lineage>
</organism>
<proteinExistence type="predicted"/>
<accession>A0AAU9U0H5</accession>
<dbReference type="PANTHER" id="PTHR21683">
    <property type="entry name" value="COILED-COIL DOMAIN-CONTAINING PROTEIN 42 LIKE-2-LIKE-RELATED"/>
    <property type="match status" value="1"/>
</dbReference>
<comment type="caution">
    <text evidence="1">The sequence shown here is derived from an EMBL/GenBank/DDBJ whole genome shotgun (WGS) entry which is preliminary data.</text>
</comment>
<reference evidence="1" key="1">
    <citation type="submission" date="2022-03" db="EMBL/GenBank/DDBJ databases">
        <authorList>
            <person name="Tunstrom K."/>
        </authorList>
    </citation>
    <scope>NUCLEOTIDE SEQUENCE</scope>
</reference>